<reference evidence="6" key="1">
    <citation type="submission" date="2015-08" db="EMBL/GenBank/DDBJ databases">
        <authorList>
            <person name="Babu N.S."/>
            <person name="Beckwith C.J."/>
            <person name="Beseler K.G."/>
            <person name="Brison A."/>
            <person name="Carone J.V."/>
            <person name="Caskin T.P."/>
            <person name="Diamond M."/>
            <person name="Durham M.E."/>
            <person name="Foxe J.M."/>
            <person name="Go M."/>
            <person name="Henderson B.A."/>
            <person name="Jones I.B."/>
            <person name="McGettigan J.A."/>
            <person name="Micheletti S.J."/>
            <person name="Nasrallah M.E."/>
            <person name="Ortiz D."/>
            <person name="Piller C.R."/>
            <person name="Privatt S.R."/>
            <person name="Schneider S.L."/>
            <person name="Sharp S."/>
            <person name="Smith T.C."/>
            <person name="Stanton J.D."/>
            <person name="Ullery H.E."/>
            <person name="Wilson R.J."/>
            <person name="Serrano M.G."/>
            <person name="Buck G."/>
            <person name="Lee V."/>
            <person name="Wang Y."/>
            <person name="Carvalho R."/>
            <person name="Voegtly L."/>
            <person name="Shi R."/>
            <person name="Duckworth R."/>
            <person name="Johnson A."/>
            <person name="Loviza R."/>
            <person name="Walstead R."/>
            <person name="Shah Z."/>
            <person name="Kiflezghi M."/>
            <person name="Wade K."/>
            <person name="Ball S.L."/>
            <person name="Bradley K.W."/>
            <person name="Asai D.J."/>
            <person name="Bowman C.A."/>
            <person name="Russell D.A."/>
            <person name="Pope W.H."/>
            <person name="Jacobs-Sera D."/>
            <person name="Hendrix R.W."/>
            <person name="Hatfull G.F."/>
        </authorList>
    </citation>
    <scope>NUCLEOTIDE SEQUENCE</scope>
</reference>
<comment type="similarity">
    <text evidence="2">Belongs to the pterin-4-alpha-carbinolamine dehydratase family.</text>
</comment>
<proteinExistence type="inferred from homology"/>
<dbReference type="Gene3D" id="3.10.180.10">
    <property type="entry name" value="2,3-Dihydroxybiphenyl 1,2-Dioxygenase, domain 1"/>
    <property type="match status" value="1"/>
</dbReference>
<dbReference type="SUPFAM" id="SSF55248">
    <property type="entry name" value="PCD-like"/>
    <property type="match status" value="1"/>
</dbReference>
<dbReference type="Pfam" id="PF01329">
    <property type="entry name" value="Pterin_4a"/>
    <property type="match status" value="1"/>
</dbReference>
<name>A0A2P2C1V1_9ZZZZ</name>
<dbReference type="AlphaFoldDB" id="A0A2P2C1V1"/>
<evidence type="ECO:0000259" key="5">
    <source>
        <dbReference type="Pfam" id="PF18029"/>
    </source>
</evidence>
<feature type="domain" description="Glyoxalase-like" evidence="5">
    <location>
        <begin position="113"/>
        <end position="216"/>
    </location>
</feature>
<dbReference type="Gene3D" id="3.30.1360.20">
    <property type="entry name" value="Transcriptional coactivator/pterin dehydratase"/>
    <property type="match status" value="1"/>
</dbReference>
<dbReference type="GO" id="GO:0006729">
    <property type="term" value="P:tetrahydrobiopterin biosynthetic process"/>
    <property type="evidence" value="ECO:0007669"/>
    <property type="project" value="InterPro"/>
</dbReference>
<dbReference type="Pfam" id="PF18029">
    <property type="entry name" value="Glyoxalase_6"/>
    <property type="match status" value="1"/>
</dbReference>
<dbReference type="CDD" id="cd00488">
    <property type="entry name" value="PCD_DCoH"/>
    <property type="match status" value="1"/>
</dbReference>
<dbReference type="InterPro" id="IPR029068">
    <property type="entry name" value="Glyas_Bleomycin-R_OHBP_Dase"/>
</dbReference>
<gene>
    <name evidence="6" type="ORF">NOCA110063</name>
</gene>
<evidence type="ECO:0000256" key="2">
    <source>
        <dbReference type="ARBA" id="ARBA00006472"/>
    </source>
</evidence>
<dbReference type="PANTHER" id="PTHR35908">
    <property type="entry name" value="HYPOTHETICAL FUSION PROTEIN"/>
    <property type="match status" value="1"/>
</dbReference>
<dbReference type="EMBL" id="CZKB01000001">
    <property type="protein sequence ID" value="CUR55979.1"/>
    <property type="molecule type" value="Genomic_DNA"/>
</dbReference>
<comment type="catalytic activity">
    <reaction evidence="1">
        <text>(4aS,6R)-4a-hydroxy-L-erythro-5,6,7,8-tetrahydrobiopterin = (6R)-L-erythro-6,7-dihydrobiopterin + H2O</text>
        <dbReference type="Rhea" id="RHEA:11920"/>
        <dbReference type="ChEBI" id="CHEBI:15377"/>
        <dbReference type="ChEBI" id="CHEBI:15642"/>
        <dbReference type="ChEBI" id="CHEBI:43120"/>
        <dbReference type="EC" id="4.2.1.96"/>
    </reaction>
</comment>
<protein>
    <recommendedName>
        <fullName evidence="3">4a-hydroxytetrahydrobiopterin dehydratase</fullName>
        <ecNumber evidence="3">4.2.1.96</ecNumber>
    </recommendedName>
</protein>
<dbReference type="InterPro" id="IPR001533">
    <property type="entry name" value="Pterin_deHydtase"/>
</dbReference>
<keyword evidence="4" id="KW-0456">Lyase</keyword>
<dbReference type="InterPro" id="IPR041581">
    <property type="entry name" value="Glyoxalase_6"/>
</dbReference>
<organism evidence="6">
    <name type="scientific">metagenome</name>
    <dbReference type="NCBI Taxonomy" id="256318"/>
    <lineage>
        <taxon>unclassified sequences</taxon>
        <taxon>metagenomes</taxon>
    </lineage>
</organism>
<evidence type="ECO:0000313" key="6">
    <source>
        <dbReference type="EMBL" id="CUR55979.1"/>
    </source>
</evidence>
<dbReference type="SUPFAM" id="SSF54593">
    <property type="entry name" value="Glyoxalase/Bleomycin resistance protein/Dihydroxybiphenyl dioxygenase"/>
    <property type="match status" value="1"/>
</dbReference>
<evidence type="ECO:0000256" key="3">
    <source>
        <dbReference type="ARBA" id="ARBA00013252"/>
    </source>
</evidence>
<dbReference type="GO" id="GO:0008124">
    <property type="term" value="F:4-alpha-hydroxytetrahydrobiopterin dehydratase activity"/>
    <property type="evidence" value="ECO:0007669"/>
    <property type="project" value="UniProtKB-EC"/>
</dbReference>
<dbReference type="PANTHER" id="PTHR35908:SF1">
    <property type="entry name" value="CONSERVED PROTEIN"/>
    <property type="match status" value="1"/>
</dbReference>
<evidence type="ECO:0000256" key="4">
    <source>
        <dbReference type="ARBA" id="ARBA00023239"/>
    </source>
</evidence>
<evidence type="ECO:0000256" key="1">
    <source>
        <dbReference type="ARBA" id="ARBA00001554"/>
    </source>
</evidence>
<dbReference type="InterPro" id="IPR036428">
    <property type="entry name" value="PCD_sf"/>
</dbReference>
<dbReference type="EC" id="4.2.1.96" evidence="3"/>
<sequence>MTRDDATPLTFSQVQTEEGLADWRMMFQTLETRFATGDFATGLELVARIGAVAAELGHHPELDLRFPTLHVRLISRDVFGVTRRDLDLARRVSALAEELGVAAAPGAVEVVELALDTADRAAIKPFWRAVLGYDDHPLHDGEVRDLTGTGPALWFQRTSPHEVPTQRFHLDIRVPPEVAGHRIEAGLAAGGVLVTDEHAPAFTVLADPQGNKACITTGLGRD</sequence>
<accession>A0A2P2C1V1</accession>